<dbReference type="SMART" id="SM00387">
    <property type="entry name" value="HATPase_c"/>
    <property type="match status" value="1"/>
</dbReference>
<keyword evidence="10 13" id="KW-1133">Transmembrane helix</keyword>
<sequence>MSPHEIHDAGSGLRPRNWRVRRRLVALVLVPTIAAVLLGGVQVFASVRAAGDYQRVNDLARLSARIGTLTHELAEERDHTAWFIALGRPENGVKDVRAQMDLVDSSAARVRESGSLLGAEVSGRTRDEVETAITRLEDLPPLREQALRSALLPDAAIAAYSLVIADLISLYDELGKGSADDVLFGQAITLDALARAKEAVSFQRALLTVVLVAGRFEQGQMERFLGALSTERNERRTFAAEAGSRERRLFDEIVNGRAAERAELLRELVLHRAASGVPLKGLDLARKDDAKEWYDAATVVIGHMREVEERHAQDIVARSQRLGDVEYSHALTVAVAVSALLAFVLAITVMVARSLVRPLRQLRREALEVAGDRLPAYVQRVRDSHEGEIAADVPPIGVLSRDEIGEVARAFDEVHREAVRLAGEEARLRATVNAMFVNLSRRSQSLVERQLTLVERLERGERDDQRLADLFKLDHLATRMRRNSENLLVLAGQEVARRWRQPVELVDVVRAALSEVENYERVTNRVQSEVAVAGPAVSDVVHLLAELVENAVSFSQPDTRVTVSSSRVDDGGVMVSVTDKGIGMTLDELSQVNWRLANPQAADASIARNMGLFVVSRLALKHGIRVRLRPQDSGLTAMIMIPESLLVLPPLVGRPAGYPRSASAFPGTPASVAGLPAGVTSLPTGVVGFSVGADGSPLPGDAGGSPVPPFPHTAEVSEDEDGDEDEDGPAVPFPEVPGDAGRPSRVPLLAAPTAAQAPLPSRVRTDATARSVWSPPAERLRPPGGRGEFPPGPFDRLPGALDGSPGSPGRAPGPLDGSPGPLDGLPPVDETGEGTPAEPEDDYLPIFAAVESAWFRTAALSRDPGARTARPEADAASGPVPDDSGSDADADSAGPASEGPAPEESRAEPEPWTSPGDLGWQAAQAVSAPVLGGTTEAGLPRRTPRANLVPGSVTPSVPFETSETSEPSPSPAPVRPALSPERVRSRMASFQEGVRKARNELPKREG</sequence>
<dbReference type="PROSITE" id="PS50885">
    <property type="entry name" value="HAMP"/>
    <property type="match status" value="1"/>
</dbReference>
<evidence type="ECO:0000256" key="10">
    <source>
        <dbReference type="ARBA" id="ARBA00022989"/>
    </source>
</evidence>
<evidence type="ECO:0000256" key="3">
    <source>
        <dbReference type="ARBA" id="ARBA00012438"/>
    </source>
</evidence>
<dbReference type="SUPFAM" id="SSF55874">
    <property type="entry name" value="ATPase domain of HSP90 chaperone/DNA topoisomerase II/histidine kinase"/>
    <property type="match status" value="1"/>
</dbReference>
<evidence type="ECO:0000313" key="15">
    <source>
        <dbReference type="EMBL" id="MFB9675705.1"/>
    </source>
</evidence>
<feature type="domain" description="HAMP" evidence="14">
    <location>
        <begin position="353"/>
        <end position="423"/>
    </location>
</feature>
<feature type="compositionally biased region" description="Acidic residues" evidence="12">
    <location>
        <begin position="716"/>
        <end position="728"/>
    </location>
</feature>
<keyword evidence="13" id="KW-0472">Membrane</keyword>
<evidence type="ECO:0000256" key="7">
    <source>
        <dbReference type="ARBA" id="ARBA00022741"/>
    </source>
</evidence>
<dbReference type="Pfam" id="PF08376">
    <property type="entry name" value="NIT"/>
    <property type="match status" value="1"/>
</dbReference>
<name>A0ABV5TBA4_9ACTN</name>
<comment type="catalytic activity">
    <reaction evidence="1">
        <text>ATP + protein L-histidine = ADP + protein N-phospho-L-histidine.</text>
        <dbReference type="EC" id="2.7.13.3"/>
    </reaction>
</comment>
<dbReference type="EC" id="2.7.13.3" evidence="3"/>
<dbReference type="Proteomes" id="UP001589610">
    <property type="component" value="Unassembled WGS sequence"/>
</dbReference>
<feature type="region of interest" description="Disordered" evidence="12">
    <location>
        <begin position="862"/>
        <end position="1006"/>
    </location>
</feature>
<dbReference type="PANTHER" id="PTHR44936">
    <property type="entry name" value="SENSOR PROTEIN CREC"/>
    <property type="match status" value="1"/>
</dbReference>
<feature type="region of interest" description="Disordered" evidence="12">
    <location>
        <begin position="693"/>
        <end position="845"/>
    </location>
</feature>
<evidence type="ECO:0000256" key="1">
    <source>
        <dbReference type="ARBA" id="ARBA00000085"/>
    </source>
</evidence>
<feature type="compositionally biased region" description="Basic and acidic residues" evidence="12">
    <location>
        <begin position="993"/>
        <end position="1006"/>
    </location>
</feature>
<dbReference type="PANTHER" id="PTHR44936:SF9">
    <property type="entry name" value="SENSOR PROTEIN CREC"/>
    <property type="match status" value="1"/>
</dbReference>
<gene>
    <name evidence="15" type="ORF">ACFFRH_09430</name>
</gene>
<evidence type="ECO:0000259" key="14">
    <source>
        <dbReference type="PROSITE" id="PS50885"/>
    </source>
</evidence>
<accession>A0ABV5TBA4</accession>
<dbReference type="RefSeq" id="WP_386155663.1">
    <property type="nucleotide sequence ID" value="NZ_JBHMBS010000003.1"/>
</dbReference>
<feature type="compositionally biased region" description="Low complexity" evidence="12">
    <location>
        <begin position="747"/>
        <end position="760"/>
    </location>
</feature>
<dbReference type="EMBL" id="JBHMBS010000003">
    <property type="protein sequence ID" value="MFB9675705.1"/>
    <property type="molecule type" value="Genomic_DNA"/>
</dbReference>
<evidence type="ECO:0000256" key="6">
    <source>
        <dbReference type="ARBA" id="ARBA00022692"/>
    </source>
</evidence>
<dbReference type="Gene3D" id="6.10.340.10">
    <property type="match status" value="1"/>
</dbReference>
<protein>
    <recommendedName>
        <fullName evidence="3">histidine kinase</fullName>
        <ecNumber evidence="3">2.7.13.3</ecNumber>
    </recommendedName>
</protein>
<keyword evidence="5" id="KW-0808">Transferase</keyword>
<dbReference type="InterPro" id="IPR050980">
    <property type="entry name" value="2C_sensor_his_kinase"/>
</dbReference>
<evidence type="ECO:0000256" key="5">
    <source>
        <dbReference type="ARBA" id="ARBA00022679"/>
    </source>
</evidence>
<evidence type="ECO:0000256" key="4">
    <source>
        <dbReference type="ARBA" id="ARBA00022553"/>
    </source>
</evidence>
<feature type="compositionally biased region" description="Low complexity" evidence="12">
    <location>
        <begin position="891"/>
        <end position="902"/>
    </location>
</feature>
<dbReference type="Gene3D" id="3.30.565.10">
    <property type="entry name" value="Histidine kinase-like ATPase, C-terminal domain"/>
    <property type="match status" value="1"/>
</dbReference>
<feature type="compositionally biased region" description="Low complexity" evidence="12">
    <location>
        <begin position="954"/>
        <end position="967"/>
    </location>
</feature>
<evidence type="ECO:0000256" key="9">
    <source>
        <dbReference type="ARBA" id="ARBA00022840"/>
    </source>
</evidence>
<dbReference type="InterPro" id="IPR003660">
    <property type="entry name" value="HAMP_dom"/>
</dbReference>
<evidence type="ECO:0000256" key="13">
    <source>
        <dbReference type="SAM" id="Phobius"/>
    </source>
</evidence>
<feature type="compositionally biased region" description="Low complexity" evidence="12">
    <location>
        <begin position="803"/>
        <end position="829"/>
    </location>
</feature>
<feature type="transmembrane region" description="Helical" evidence="13">
    <location>
        <begin position="330"/>
        <end position="356"/>
    </location>
</feature>
<evidence type="ECO:0000256" key="12">
    <source>
        <dbReference type="SAM" id="MobiDB-lite"/>
    </source>
</evidence>
<dbReference type="CDD" id="cd06225">
    <property type="entry name" value="HAMP"/>
    <property type="match status" value="1"/>
</dbReference>
<evidence type="ECO:0000256" key="11">
    <source>
        <dbReference type="ARBA" id="ARBA00023012"/>
    </source>
</evidence>
<evidence type="ECO:0000256" key="2">
    <source>
        <dbReference type="ARBA" id="ARBA00004370"/>
    </source>
</evidence>
<organism evidence="15 16">
    <name type="scientific">Streptosporangium vulgare</name>
    <dbReference type="NCBI Taxonomy" id="46190"/>
    <lineage>
        <taxon>Bacteria</taxon>
        <taxon>Bacillati</taxon>
        <taxon>Actinomycetota</taxon>
        <taxon>Actinomycetes</taxon>
        <taxon>Streptosporangiales</taxon>
        <taxon>Streptosporangiaceae</taxon>
        <taxon>Streptosporangium</taxon>
    </lineage>
</organism>
<dbReference type="InterPro" id="IPR036890">
    <property type="entry name" value="HATPase_C_sf"/>
</dbReference>
<keyword evidence="8" id="KW-0418">Kinase</keyword>
<reference evidence="15 16" key="1">
    <citation type="submission" date="2024-09" db="EMBL/GenBank/DDBJ databases">
        <authorList>
            <person name="Sun Q."/>
            <person name="Mori K."/>
        </authorList>
    </citation>
    <scope>NUCLEOTIDE SEQUENCE [LARGE SCALE GENOMIC DNA]</scope>
    <source>
        <strain evidence="15 16">JCM 3028</strain>
    </source>
</reference>
<keyword evidence="11" id="KW-0902">Two-component regulatory system</keyword>
<keyword evidence="9" id="KW-0067">ATP-binding</keyword>
<keyword evidence="4" id="KW-0597">Phosphoprotein</keyword>
<dbReference type="InterPro" id="IPR003594">
    <property type="entry name" value="HATPase_dom"/>
</dbReference>
<proteinExistence type="predicted"/>
<dbReference type="Pfam" id="PF02518">
    <property type="entry name" value="HATPase_c"/>
    <property type="match status" value="1"/>
</dbReference>
<evidence type="ECO:0000313" key="16">
    <source>
        <dbReference type="Proteomes" id="UP001589610"/>
    </source>
</evidence>
<dbReference type="Pfam" id="PF00672">
    <property type="entry name" value="HAMP"/>
    <property type="match status" value="1"/>
</dbReference>
<evidence type="ECO:0000256" key="8">
    <source>
        <dbReference type="ARBA" id="ARBA00022777"/>
    </source>
</evidence>
<feature type="transmembrane region" description="Helical" evidence="13">
    <location>
        <begin position="24"/>
        <end position="45"/>
    </location>
</feature>
<keyword evidence="16" id="KW-1185">Reference proteome</keyword>
<comment type="caution">
    <text evidence="15">The sequence shown here is derived from an EMBL/GenBank/DDBJ whole genome shotgun (WGS) entry which is preliminary data.</text>
</comment>
<dbReference type="InterPro" id="IPR013587">
    <property type="entry name" value="Nitrate/nitrite_sensing"/>
</dbReference>
<dbReference type="SMART" id="SM00304">
    <property type="entry name" value="HAMP"/>
    <property type="match status" value="1"/>
</dbReference>
<keyword evidence="7" id="KW-0547">Nucleotide-binding</keyword>
<keyword evidence="6 13" id="KW-0812">Transmembrane</keyword>
<comment type="subcellular location">
    <subcellularLocation>
        <location evidence="2">Membrane</location>
    </subcellularLocation>
</comment>